<dbReference type="CDD" id="cd01068">
    <property type="entry name" value="globin_sensor"/>
    <property type="match status" value="1"/>
</dbReference>
<evidence type="ECO:0000313" key="8">
    <source>
        <dbReference type="Proteomes" id="UP000260457"/>
    </source>
</evidence>
<evidence type="ECO:0000313" key="5">
    <source>
        <dbReference type="EMBL" id="AXN41832.1"/>
    </source>
</evidence>
<gene>
    <name evidence="6" type="ORF">CN689_15595</name>
    <name evidence="5" type="ORF">DTO10_17325</name>
</gene>
<feature type="coiled-coil region" evidence="3">
    <location>
        <begin position="141"/>
        <end position="169"/>
    </location>
</feature>
<reference evidence="6 7" key="1">
    <citation type="submission" date="2017-09" db="EMBL/GenBank/DDBJ databases">
        <title>Large-scale bioinformatics analysis of Bacillus genomes uncovers conserved roles of natural products in bacterial physiology.</title>
        <authorList>
            <consortium name="Agbiome Team Llc"/>
            <person name="Bleich R.M."/>
            <person name="Kirk G.J."/>
            <person name="Santa Maria K.C."/>
            <person name="Allen S.E."/>
            <person name="Farag S."/>
            <person name="Shank E.A."/>
            <person name="Bowers A."/>
        </authorList>
    </citation>
    <scope>NUCLEOTIDE SEQUENCE [LARGE SCALE GENOMIC DNA]</scope>
    <source>
        <strain evidence="6 7">AFS003229</strain>
    </source>
</reference>
<dbReference type="AlphaFoldDB" id="A0AAX0S0L5"/>
<dbReference type="SUPFAM" id="SSF58104">
    <property type="entry name" value="Methyl-accepting chemotaxis protein (MCP) signaling domain"/>
    <property type="match status" value="1"/>
</dbReference>
<evidence type="ECO:0000256" key="3">
    <source>
        <dbReference type="SAM" id="Coils"/>
    </source>
</evidence>
<dbReference type="KEGG" id="pbut:DTO10_17325"/>
<dbReference type="PROSITE" id="PS50111">
    <property type="entry name" value="CHEMOTAXIS_TRANSDUC_2"/>
    <property type="match status" value="1"/>
</dbReference>
<evidence type="ECO:0000313" key="7">
    <source>
        <dbReference type="Proteomes" id="UP000220106"/>
    </source>
</evidence>
<keyword evidence="8" id="KW-1185">Reference proteome</keyword>
<dbReference type="Gene3D" id="1.10.490.10">
    <property type="entry name" value="Globins"/>
    <property type="match status" value="1"/>
</dbReference>
<dbReference type="Pfam" id="PF00015">
    <property type="entry name" value="MCPsignal"/>
    <property type="match status" value="1"/>
</dbReference>
<evidence type="ECO:0000259" key="4">
    <source>
        <dbReference type="PROSITE" id="PS50111"/>
    </source>
</evidence>
<dbReference type="PANTHER" id="PTHR32089">
    <property type="entry name" value="METHYL-ACCEPTING CHEMOTAXIS PROTEIN MCPB"/>
    <property type="match status" value="1"/>
</dbReference>
<dbReference type="InterPro" id="IPR004089">
    <property type="entry name" value="MCPsignal_dom"/>
</dbReference>
<dbReference type="GO" id="GO:0016020">
    <property type="term" value="C:membrane"/>
    <property type="evidence" value="ECO:0007669"/>
    <property type="project" value="InterPro"/>
</dbReference>
<dbReference type="PANTHER" id="PTHR32089:SF118">
    <property type="entry name" value="HEME-BASED AEROTACTIC TRANSDUCER HEMAT"/>
    <property type="match status" value="1"/>
</dbReference>
<dbReference type="InterPro" id="IPR012292">
    <property type="entry name" value="Globin/Proto"/>
</dbReference>
<dbReference type="EMBL" id="NUEQ01000027">
    <property type="protein sequence ID" value="PEJ31737.1"/>
    <property type="molecule type" value="Genomic_DNA"/>
</dbReference>
<dbReference type="GO" id="GO:0007165">
    <property type="term" value="P:signal transduction"/>
    <property type="evidence" value="ECO:0007669"/>
    <property type="project" value="UniProtKB-KW"/>
</dbReference>
<feature type="domain" description="Methyl-accepting transducer" evidence="4">
    <location>
        <begin position="161"/>
        <end position="388"/>
    </location>
</feature>
<keyword evidence="3" id="KW-0175">Coiled coil</keyword>
<sequence length="395" mass="44701">MIGLTKEDLRIMNRLQPIVIEKIDDIVSEFYKNLENEPSLLTIIHDKSSIDRLRKTLKKHISEMFDGVIDQTYFEKRIRIAQIHVKIGLKTKWYMCAFQDLLLSLTTIIEEHIEDRVEAFQDVKAVTKLLNLEQQLVLEAYDSETERLREQEEEQKKWMKERVANSSENLAAISEETNASFQQLRVQSHEIVTLANKGTALSVLAEKRAGKGKNQLSKQNDTMVNIHQSVNDISGDVEVLLEISNRMQVIVNIVTSIAEQTNLLALNAAIEAARAGDAGKGFAVVAGEVRKLSEETKKSVTNVSTLIIETNAQAGKLTHSLENIREAVKDGNESMKETENHFEQILRTMGETKFQNDKIENELVSFVNVVNELSQAFEEVTLSADSLTMITQEMK</sequence>
<dbReference type="InterPro" id="IPR009050">
    <property type="entry name" value="Globin-like_sf"/>
</dbReference>
<dbReference type="SUPFAM" id="SSF46458">
    <property type="entry name" value="Globin-like"/>
    <property type="match status" value="1"/>
</dbReference>
<evidence type="ECO:0000313" key="6">
    <source>
        <dbReference type="EMBL" id="PEJ31737.1"/>
    </source>
</evidence>
<keyword evidence="1 2" id="KW-0807">Transducer</keyword>
<protein>
    <submittedName>
        <fullName evidence="6">Chemotaxis protein</fullName>
    </submittedName>
    <submittedName>
        <fullName evidence="5">Globin-coupled sensor protein</fullName>
    </submittedName>
</protein>
<dbReference type="Proteomes" id="UP000260457">
    <property type="component" value="Chromosome"/>
</dbReference>
<proteinExistence type="predicted"/>
<dbReference type="InterPro" id="IPR044398">
    <property type="entry name" value="Globin-sensor_dom"/>
</dbReference>
<evidence type="ECO:0000256" key="2">
    <source>
        <dbReference type="PROSITE-ProRule" id="PRU00284"/>
    </source>
</evidence>
<dbReference type="GO" id="GO:0019825">
    <property type="term" value="F:oxygen binding"/>
    <property type="evidence" value="ECO:0007669"/>
    <property type="project" value="InterPro"/>
</dbReference>
<dbReference type="SMART" id="SM00283">
    <property type="entry name" value="MA"/>
    <property type="match status" value="1"/>
</dbReference>
<dbReference type="Proteomes" id="UP000220106">
    <property type="component" value="Unassembled WGS sequence"/>
</dbReference>
<dbReference type="EMBL" id="CP030926">
    <property type="protein sequence ID" value="AXN41832.1"/>
    <property type="molecule type" value="Genomic_DNA"/>
</dbReference>
<dbReference type="InterPro" id="IPR039379">
    <property type="entry name" value="Protoglobin_sensor_dom"/>
</dbReference>
<dbReference type="GO" id="GO:0020037">
    <property type="term" value="F:heme binding"/>
    <property type="evidence" value="ECO:0007669"/>
    <property type="project" value="InterPro"/>
</dbReference>
<name>A0AAX0S0L5_9BACI</name>
<dbReference type="Gene3D" id="1.10.287.950">
    <property type="entry name" value="Methyl-accepting chemotaxis protein"/>
    <property type="match status" value="1"/>
</dbReference>
<reference evidence="5 8" key="2">
    <citation type="submission" date="2018-07" db="EMBL/GenBank/DDBJ databases">
        <title>The molecular basis for the intramolecular migration of carboxyl group in the catabolism of para-hydroxybenzoate via gentisate.</title>
        <authorList>
            <person name="Zhao H."/>
            <person name="Xu Y."/>
            <person name="Lin S."/>
            <person name="Spain J.C."/>
            <person name="Zhou N.-Y."/>
        </authorList>
    </citation>
    <scope>NUCLEOTIDE SEQUENCE [LARGE SCALE GENOMIC DNA]</scope>
    <source>
        <strain evidence="5 8">PHB-7a</strain>
    </source>
</reference>
<accession>A0AAX0S0L5</accession>
<evidence type="ECO:0000256" key="1">
    <source>
        <dbReference type="ARBA" id="ARBA00023224"/>
    </source>
</evidence>
<dbReference type="Pfam" id="PF11563">
    <property type="entry name" value="Protoglobin"/>
    <property type="match status" value="1"/>
</dbReference>
<organism evidence="6 7">
    <name type="scientific">Peribacillus butanolivorans</name>
    <dbReference type="NCBI Taxonomy" id="421767"/>
    <lineage>
        <taxon>Bacteria</taxon>
        <taxon>Bacillati</taxon>
        <taxon>Bacillota</taxon>
        <taxon>Bacilli</taxon>
        <taxon>Bacillales</taxon>
        <taxon>Bacillaceae</taxon>
        <taxon>Peribacillus</taxon>
    </lineage>
</organism>